<name>A0A916YMQ6_9BACL</name>
<proteinExistence type="predicted"/>
<protein>
    <submittedName>
        <fullName evidence="1">Uncharacterized protein</fullName>
    </submittedName>
</protein>
<sequence>MEQRKSVLLNDFSKCMPQEALSPTRPADKWELCPYETMDVKGTMLVSLRGGTPPPVTAPLGLSGKYAIFVCLGAYGQHGAMTINLKLKNDGSFSTFSCTENAQNKLEESFWKCADLTGQDITISKFCDGTWFNSMLAWLRFVPLTDAEWAAYQKEQARKDTKRLYATHDMHGVLCLGSPSDKQEWRYILEDYRDSDVKYFSMENIWIFDGPVSTGDADNMTYFRDGDRQVQHKMELYTDEQMKELFHYGRTMGMELIYSLRMGFWSIEFPYDQMYFTNQFYEKHPELLCINRDGAKVERLSYAYPQVQDYMLDQFSHMAEFDCDGVEMLWNRGAPYLLFEPPFVDEFMKRYAGLDPRLLPLEDARVQGMRCEIMTGFVRRLHERLDRERAERGQKKLKYVARGLLNLDDNLVLGLDFEQWATEGLIDVAISYQLQIRENLTGDVWQDGNPELLDLGKYKRAVLESDTALTERIGDFRFVANIETDFGNSFQLPIAERIAQFKRLEAYGVEVFHDIMPRQLSCEEYRRRALELYDNGAENLSLWDSYGRVPVRATWTMARRLGHKEELRSFNSGEGVLWQHHRLLMVRGINVSVYPPNWG</sequence>
<organism evidence="1 2">
    <name type="scientific">Paenibacillus nasutitermitis</name>
    <dbReference type="NCBI Taxonomy" id="1652958"/>
    <lineage>
        <taxon>Bacteria</taxon>
        <taxon>Bacillati</taxon>
        <taxon>Bacillota</taxon>
        <taxon>Bacilli</taxon>
        <taxon>Bacillales</taxon>
        <taxon>Paenibacillaceae</taxon>
        <taxon>Paenibacillus</taxon>
    </lineage>
</organism>
<dbReference type="Proteomes" id="UP000612456">
    <property type="component" value="Unassembled WGS sequence"/>
</dbReference>
<dbReference type="RefSeq" id="WP_188989131.1">
    <property type="nucleotide sequence ID" value="NZ_BMHP01000001.1"/>
</dbReference>
<reference evidence="1" key="2">
    <citation type="submission" date="2020-09" db="EMBL/GenBank/DDBJ databases">
        <authorList>
            <person name="Sun Q."/>
            <person name="Zhou Y."/>
        </authorList>
    </citation>
    <scope>NUCLEOTIDE SEQUENCE</scope>
    <source>
        <strain evidence="1">CGMCC 1.15178</strain>
    </source>
</reference>
<evidence type="ECO:0000313" key="2">
    <source>
        <dbReference type="Proteomes" id="UP000612456"/>
    </source>
</evidence>
<evidence type="ECO:0000313" key="1">
    <source>
        <dbReference type="EMBL" id="GGD51923.1"/>
    </source>
</evidence>
<accession>A0A916YMQ6</accession>
<reference evidence="1" key="1">
    <citation type="journal article" date="2014" name="Int. J. Syst. Evol. Microbiol.">
        <title>Complete genome sequence of Corynebacterium casei LMG S-19264T (=DSM 44701T), isolated from a smear-ripened cheese.</title>
        <authorList>
            <consortium name="US DOE Joint Genome Institute (JGI-PGF)"/>
            <person name="Walter F."/>
            <person name="Albersmeier A."/>
            <person name="Kalinowski J."/>
            <person name="Ruckert C."/>
        </authorList>
    </citation>
    <scope>NUCLEOTIDE SEQUENCE</scope>
    <source>
        <strain evidence="1">CGMCC 1.15178</strain>
    </source>
</reference>
<dbReference type="EMBL" id="BMHP01000001">
    <property type="protein sequence ID" value="GGD51923.1"/>
    <property type="molecule type" value="Genomic_DNA"/>
</dbReference>
<dbReference type="AlphaFoldDB" id="A0A916YMQ6"/>
<gene>
    <name evidence="1" type="ORF">GCM10010911_06880</name>
</gene>
<comment type="caution">
    <text evidence="1">The sequence shown here is derived from an EMBL/GenBank/DDBJ whole genome shotgun (WGS) entry which is preliminary data.</text>
</comment>
<keyword evidence="2" id="KW-1185">Reference proteome</keyword>